<comment type="subcellular location">
    <subcellularLocation>
        <location evidence="1">Nucleus</location>
    </subcellularLocation>
</comment>
<dbReference type="PANTHER" id="PTHR10252:SF106">
    <property type="entry name" value="NUCLEAR TRANSCRIPTION FACTOR Y SUBUNIT C-3-RELATED"/>
    <property type="match status" value="1"/>
</dbReference>
<reference evidence="9" key="1">
    <citation type="submission" date="2025-08" db="UniProtKB">
        <authorList>
            <consortium name="RefSeq"/>
        </authorList>
    </citation>
    <scope>IDENTIFICATION</scope>
</reference>
<accession>A0A6J0PGU1</accession>
<feature type="domain" description="Transcription factor CBF/NF-Y/archaeal histone" evidence="7">
    <location>
        <begin position="92"/>
        <end position="155"/>
    </location>
</feature>
<keyword evidence="2" id="KW-0805">Transcription regulation</keyword>
<evidence type="ECO:0000256" key="6">
    <source>
        <dbReference type="ARBA" id="ARBA00038129"/>
    </source>
</evidence>
<dbReference type="RefSeq" id="XP_019705030.1">
    <property type="nucleotide sequence ID" value="XM_019849471.2"/>
</dbReference>
<dbReference type="GO" id="GO:0000978">
    <property type="term" value="F:RNA polymerase II cis-regulatory region sequence-specific DNA binding"/>
    <property type="evidence" value="ECO:0007669"/>
    <property type="project" value="TreeGrafter"/>
</dbReference>
<dbReference type="GeneID" id="105051045"/>
<evidence type="ECO:0000313" key="8">
    <source>
        <dbReference type="Proteomes" id="UP000504607"/>
    </source>
</evidence>
<dbReference type="InterPro" id="IPR003958">
    <property type="entry name" value="CBFA_NFYB_domain"/>
</dbReference>
<comment type="similarity">
    <text evidence="6">Belongs to the NFYC/HAP5 subunit family.</text>
</comment>
<proteinExistence type="inferred from homology"/>
<evidence type="ECO:0000256" key="1">
    <source>
        <dbReference type="ARBA" id="ARBA00004123"/>
    </source>
</evidence>
<evidence type="ECO:0000256" key="3">
    <source>
        <dbReference type="ARBA" id="ARBA00023125"/>
    </source>
</evidence>
<dbReference type="CDD" id="cd22908">
    <property type="entry name" value="HFD_NFYC-like"/>
    <property type="match status" value="1"/>
</dbReference>
<dbReference type="InterPro" id="IPR009072">
    <property type="entry name" value="Histone-fold"/>
</dbReference>
<evidence type="ECO:0000313" key="9">
    <source>
        <dbReference type="RefSeq" id="XP_019705030.1"/>
    </source>
</evidence>
<evidence type="ECO:0000256" key="5">
    <source>
        <dbReference type="ARBA" id="ARBA00023242"/>
    </source>
</evidence>
<keyword evidence="5" id="KW-0539">Nucleus</keyword>
<dbReference type="KEGG" id="egu:105051045"/>
<dbReference type="InParanoid" id="A0A6J0PGU1"/>
<gene>
    <name evidence="9" type="primary">LOC105051045</name>
</gene>
<dbReference type="PANTHER" id="PTHR10252">
    <property type="entry name" value="HISTONE-LIKE TRANSCRIPTION FACTOR CCAAT-RELATED"/>
    <property type="match status" value="1"/>
</dbReference>
<dbReference type="SUPFAM" id="SSF47113">
    <property type="entry name" value="Histone-fold"/>
    <property type="match status" value="1"/>
</dbReference>
<dbReference type="InterPro" id="IPR050568">
    <property type="entry name" value="Transcr_DNA_Rep_Reg"/>
</dbReference>
<evidence type="ECO:0000256" key="2">
    <source>
        <dbReference type="ARBA" id="ARBA00023015"/>
    </source>
</evidence>
<sequence length="238" mass="27453">MDDSGRRQLPVMSEVQVPNLAMPYQANQMMGSTAPVSSWQLTTAFQAQFTQHRLSYQHIHKQQLQQLDQTLQMFWVSQYQEILATIDFKNHSLPWARIKKIMKADEDVRMIAAEAPVLFSRACEMFILELTYRSWAYAQENKRRTLQKNDIAGAVTRTDVFDFLVDIVPGEDLNEQVNANDSLSYDHVPPHVGTLGIIMSKPEVDQGLLYAQQPQSYMPQQFWQQQQTTQEQQPGEDS</sequence>
<name>A0A6J0PGU1_ELAGV</name>
<dbReference type="AlphaFoldDB" id="A0A6J0PGU1"/>
<evidence type="ECO:0000259" key="7">
    <source>
        <dbReference type="Pfam" id="PF00808"/>
    </source>
</evidence>
<dbReference type="RefSeq" id="XP_073108355.1">
    <property type="nucleotide sequence ID" value="XM_073252254.1"/>
</dbReference>
<dbReference type="Proteomes" id="UP000504607">
    <property type="component" value="Chromosome 1"/>
</dbReference>
<organism evidence="8 9">
    <name type="scientific">Elaeis guineensis var. tenera</name>
    <name type="common">Oil palm</name>
    <dbReference type="NCBI Taxonomy" id="51953"/>
    <lineage>
        <taxon>Eukaryota</taxon>
        <taxon>Viridiplantae</taxon>
        <taxon>Streptophyta</taxon>
        <taxon>Embryophyta</taxon>
        <taxon>Tracheophyta</taxon>
        <taxon>Spermatophyta</taxon>
        <taxon>Magnoliopsida</taxon>
        <taxon>Liliopsida</taxon>
        <taxon>Arecaceae</taxon>
        <taxon>Arecoideae</taxon>
        <taxon>Cocoseae</taxon>
        <taxon>Elaeidinae</taxon>
        <taxon>Elaeis</taxon>
    </lineage>
</organism>
<dbReference type="GO" id="GO:0000981">
    <property type="term" value="F:DNA-binding transcription factor activity, RNA polymerase II-specific"/>
    <property type="evidence" value="ECO:0007669"/>
    <property type="project" value="TreeGrafter"/>
</dbReference>
<evidence type="ECO:0000256" key="4">
    <source>
        <dbReference type="ARBA" id="ARBA00023163"/>
    </source>
</evidence>
<dbReference type="Gene3D" id="1.10.20.10">
    <property type="entry name" value="Histone, subunit A"/>
    <property type="match status" value="1"/>
</dbReference>
<keyword evidence="4" id="KW-0804">Transcription</keyword>
<dbReference type="FunFam" id="1.10.20.10:FF:000006">
    <property type="entry name" value="Nuclear transcription factor Y subunit gamma"/>
    <property type="match status" value="1"/>
</dbReference>
<keyword evidence="8" id="KW-1185">Reference proteome</keyword>
<dbReference type="Pfam" id="PF00808">
    <property type="entry name" value="CBFD_NFYB_HMF"/>
    <property type="match status" value="1"/>
</dbReference>
<dbReference type="GO" id="GO:0005634">
    <property type="term" value="C:nucleus"/>
    <property type="evidence" value="ECO:0007669"/>
    <property type="project" value="UniProtKB-SubCell"/>
</dbReference>
<dbReference type="OrthoDB" id="1272441at2759"/>
<dbReference type="GO" id="GO:0046982">
    <property type="term" value="F:protein heterodimerization activity"/>
    <property type="evidence" value="ECO:0007669"/>
    <property type="project" value="InterPro"/>
</dbReference>
<keyword evidence="3" id="KW-0238">DNA-binding</keyword>
<dbReference type="RefSeq" id="XP_073108354.1">
    <property type="nucleotide sequence ID" value="XM_073252253.1"/>
</dbReference>
<protein>
    <submittedName>
        <fullName evidence="9">Nuclear transcription factor Y subunit C-3-like</fullName>
    </submittedName>
</protein>